<dbReference type="CDD" id="cd18487">
    <property type="entry name" value="BACK_BTBD1_like"/>
    <property type="match status" value="1"/>
</dbReference>
<protein>
    <submittedName>
        <fullName evidence="4">BTB/POZ domain-containing protein 2</fullName>
    </submittedName>
</protein>
<keyword evidence="2" id="KW-0963">Cytoplasm</keyword>
<dbReference type="InterPro" id="IPR011333">
    <property type="entry name" value="SKP1/BTB/POZ_sf"/>
</dbReference>
<dbReference type="InterPro" id="IPR011705">
    <property type="entry name" value="BACK"/>
</dbReference>
<dbReference type="InterPro" id="IPR012983">
    <property type="entry name" value="PHR"/>
</dbReference>
<reference evidence="4" key="1">
    <citation type="journal article" date="2023" name="G3 (Bethesda)">
        <title>Whole genome assembly and annotation of the endangered Caribbean coral Acropora cervicornis.</title>
        <authorList>
            <person name="Selwyn J.D."/>
            <person name="Vollmer S.V."/>
        </authorList>
    </citation>
    <scope>NUCLEOTIDE SEQUENCE</scope>
    <source>
        <strain evidence="4">K2</strain>
    </source>
</reference>
<dbReference type="AlphaFoldDB" id="A0AAD9QT99"/>
<evidence type="ECO:0000313" key="5">
    <source>
        <dbReference type="Proteomes" id="UP001249851"/>
    </source>
</evidence>
<dbReference type="PANTHER" id="PTHR45774:SF3">
    <property type="entry name" value="BTB (POZ) DOMAIN-CONTAINING 2B-RELATED"/>
    <property type="match status" value="1"/>
</dbReference>
<name>A0AAD9QT99_ACRCE</name>
<comment type="subcellular location">
    <subcellularLocation>
        <location evidence="1">Cytoplasm</location>
    </subcellularLocation>
</comment>
<sequence length="436" mass="48825">MSSPPYNWQSERTSVQDAITFLFNNEILSDVHFMVGKGTQRRRIPAHKFVLAVRSAVFDAMFNGGISAQSDEVELPDVEYSAFQALLCFLYTDKVEIGPETVMTTLYTAKKYAVPALENACVDFLKKNLSPDNAFMLLSQARLFDEPQLAALCLECIDKHTSEAHAAEGFTDIDFETFCVVLQRDTLAIRENQLFTAACRWAEHECQRRSLPSTPENKRNVLSRALYMIRFPLMSIEEFANSAAQSGILTDKEVVSLFLHFTVNPKPPVQFLDRPRCCLTGKEKAICRFQKVESRWGYSGTSDRIRFSCSRKIFVVGFGLYGSMYGPSDYQVTIQVIATDTGKICGHNDTAFSSDGTDSTFRVMFKEPVEILPGVNYTASATLKGPDSHYGTSGGKKIVYETDQKEKIIFQFSYAAGNNNGTSVEDGQLPEIIFYT</sequence>
<organism evidence="4 5">
    <name type="scientific">Acropora cervicornis</name>
    <name type="common">Staghorn coral</name>
    <dbReference type="NCBI Taxonomy" id="6130"/>
    <lineage>
        <taxon>Eukaryota</taxon>
        <taxon>Metazoa</taxon>
        <taxon>Cnidaria</taxon>
        <taxon>Anthozoa</taxon>
        <taxon>Hexacorallia</taxon>
        <taxon>Scleractinia</taxon>
        <taxon>Astrocoeniina</taxon>
        <taxon>Acroporidae</taxon>
        <taxon>Acropora</taxon>
    </lineage>
</organism>
<dbReference type="FunFam" id="2.60.120.820:FF:000004">
    <property type="entry name" value="BTB/POZ domain-containing protein 2"/>
    <property type="match status" value="1"/>
</dbReference>
<comment type="caution">
    <text evidence="4">The sequence shown here is derived from an EMBL/GenBank/DDBJ whole genome shotgun (WGS) entry which is preliminary data.</text>
</comment>
<evidence type="ECO:0000256" key="1">
    <source>
        <dbReference type="ARBA" id="ARBA00004496"/>
    </source>
</evidence>
<dbReference type="Proteomes" id="UP001249851">
    <property type="component" value="Unassembled WGS sequence"/>
</dbReference>
<dbReference type="InterPro" id="IPR038648">
    <property type="entry name" value="PHR_sf"/>
</dbReference>
<dbReference type="PROSITE" id="PS50097">
    <property type="entry name" value="BTB"/>
    <property type="match status" value="1"/>
</dbReference>
<dbReference type="SUPFAM" id="SSF54695">
    <property type="entry name" value="POZ domain"/>
    <property type="match status" value="1"/>
</dbReference>
<evidence type="ECO:0000259" key="3">
    <source>
        <dbReference type="PROSITE" id="PS50097"/>
    </source>
</evidence>
<reference evidence="4" key="2">
    <citation type="journal article" date="2023" name="Science">
        <title>Genomic signatures of disease resistance in endangered staghorn corals.</title>
        <authorList>
            <person name="Vollmer S.V."/>
            <person name="Selwyn J.D."/>
            <person name="Despard B.A."/>
            <person name="Roesel C.L."/>
        </authorList>
    </citation>
    <scope>NUCLEOTIDE SEQUENCE</scope>
    <source>
        <strain evidence="4">K2</strain>
    </source>
</reference>
<feature type="domain" description="BTB" evidence="3">
    <location>
        <begin position="29"/>
        <end position="99"/>
    </location>
</feature>
<dbReference type="Pfam" id="PF00651">
    <property type="entry name" value="BTB"/>
    <property type="match status" value="1"/>
</dbReference>
<gene>
    <name evidence="4" type="ORF">P5673_008729</name>
</gene>
<dbReference type="Gene3D" id="1.25.40.420">
    <property type="match status" value="1"/>
</dbReference>
<dbReference type="Gene3D" id="3.30.710.10">
    <property type="entry name" value="Potassium Channel Kv1.1, Chain A"/>
    <property type="match status" value="1"/>
</dbReference>
<proteinExistence type="predicted"/>
<dbReference type="PANTHER" id="PTHR45774">
    <property type="entry name" value="BTB/POZ DOMAIN-CONTAINING"/>
    <property type="match status" value="1"/>
</dbReference>
<accession>A0AAD9QT99</accession>
<dbReference type="Pfam" id="PF08005">
    <property type="entry name" value="PHR"/>
    <property type="match status" value="1"/>
</dbReference>
<evidence type="ECO:0000313" key="4">
    <source>
        <dbReference type="EMBL" id="KAK2566967.1"/>
    </source>
</evidence>
<dbReference type="FunFam" id="1.25.40.420:FF:000004">
    <property type="entry name" value="BTB/POZ domain-containing protein 2"/>
    <property type="match status" value="1"/>
</dbReference>
<dbReference type="GO" id="GO:0005829">
    <property type="term" value="C:cytosol"/>
    <property type="evidence" value="ECO:0007669"/>
    <property type="project" value="TreeGrafter"/>
</dbReference>
<dbReference type="SMART" id="SM00875">
    <property type="entry name" value="BACK"/>
    <property type="match status" value="1"/>
</dbReference>
<dbReference type="SMART" id="SM00225">
    <property type="entry name" value="BTB"/>
    <property type="match status" value="1"/>
</dbReference>
<dbReference type="Pfam" id="PF07707">
    <property type="entry name" value="BACK"/>
    <property type="match status" value="1"/>
</dbReference>
<dbReference type="EMBL" id="JARQWQ010000015">
    <property type="protein sequence ID" value="KAK2566967.1"/>
    <property type="molecule type" value="Genomic_DNA"/>
</dbReference>
<dbReference type="Gene3D" id="2.60.120.820">
    <property type="entry name" value="PHR domain"/>
    <property type="match status" value="1"/>
</dbReference>
<dbReference type="GO" id="GO:0022008">
    <property type="term" value="P:neurogenesis"/>
    <property type="evidence" value="ECO:0007669"/>
    <property type="project" value="TreeGrafter"/>
</dbReference>
<evidence type="ECO:0000256" key="2">
    <source>
        <dbReference type="ARBA" id="ARBA00022490"/>
    </source>
</evidence>
<keyword evidence="5" id="KW-1185">Reference proteome</keyword>
<dbReference type="InterPro" id="IPR000210">
    <property type="entry name" value="BTB/POZ_dom"/>
</dbReference>